<gene>
    <name evidence="3" type="ORF">TWF730_001543</name>
</gene>
<dbReference type="SUPFAM" id="SSF81383">
    <property type="entry name" value="F-box domain"/>
    <property type="match status" value="1"/>
</dbReference>
<dbReference type="PROSITE" id="PS50181">
    <property type="entry name" value="FBOX"/>
    <property type="match status" value="1"/>
</dbReference>
<dbReference type="EMBL" id="JAVHNS010000010">
    <property type="protein sequence ID" value="KAK6342061.1"/>
    <property type="molecule type" value="Genomic_DNA"/>
</dbReference>
<protein>
    <recommendedName>
        <fullName evidence="2">F-box domain-containing protein</fullName>
    </recommendedName>
</protein>
<dbReference type="InterPro" id="IPR036047">
    <property type="entry name" value="F-box-like_dom_sf"/>
</dbReference>
<reference evidence="3 4" key="1">
    <citation type="submission" date="2019-10" db="EMBL/GenBank/DDBJ databases">
        <authorList>
            <person name="Palmer J.M."/>
        </authorList>
    </citation>
    <scope>NUCLEOTIDE SEQUENCE [LARGE SCALE GENOMIC DNA]</scope>
    <source>
        <strain evidence="3 4">TWF730</strain>
    </source>
</reference>
<feature type="domain" description="F-box" evidence="2">
    <location>
        <begin position="19"/>
        <end position="77"/>
    </location>
</feature>
<proteinExistence type="predicted"/>
<evidence type="ECO:0000256" key="1">
    <source>
        <dbReference type="SAM" id="MobiDB-lite"/>
    </source>
</evidence>
<dbReference type="AlphaFoldDB" id="A0AAV9UIR9"/>
<comment type="caution">
    <text evidence="3">The sequence shown here is derived from an EMBL/GenBank/DDBJ whole genome shotgun (WGS) entry which is preliminary data.</text>
</comment>
<keyword evidence="4" id="KW-1185">Reference proteome</keyword>
<sequence length="463" mass="51659">MYTHKDSDLPEETPQRSPSATITSLPTELLLPILTDVLSSRSFKARDVARLASVCRRFYTVVVKYLYSNCDILLHRREGYSLFGHAAALPRFSGESVHDTLANAGRTLQAYKNHGKEVRILSLKTVRGTAFTTQFQPYQGPLKFIPSLPTFTANLTKSFPSLTNLTIEDTLHTTPLPVETFLEMIQTILKTSQSLKHLCLKLSITRSSENSTMSRTLLLQGPSPLYPENLRLSSLESLTLDIHLNAPPPRASQARWMHPPVRDPQTPIWLLSALPNLFPSQSLSTVTSLSFTVTGHTPPKVLTAANSQIIGAIDRLSLPALEDLTLSVTTGCVHVFQQYISSPSYRTVRNLEVRDTYELGIQGLITLLTTSFSSLTTLTLKKIDVRRKPVNFRFLQYLKSSTALETLKSVTIYTSALPQKIAMDMGTVFMTNTVLGIKRERIATGEREECDGAQWRVIVEFAF</sequence>
<evidence type="ECO:0000259" key="2">
    <source>
        <dbReference type="PROSITE" id="PS50181"/>
    </source>
</evidence>
<dbReference type="Proteomes" id="UP001373714">
    <property type="component" value="Unassembled WGS sequence"/>
</dbReference>
<evidence type="ECO:0000313" key="3">
    <source>
        <dbReference type="EMBL" id="KAK6342061.1"/>
    </source>
</evidence>
<accession>A0AAV9UIR9</accession>
<feature type="region of interest" description="Disordered" evidence="1">
    <location>
        <begin position="1"/>
        <end position="21"/>
    </location>
</feature>
<name>A0AAV9UIR9_9PEZI</name>
<dbReference type="InterPro" id="IPR001810">
    <property type="entry name" value="F-box_dom"/>
</dbReference>
<evidence type="ECO:0000313" key="4">
    <source>
        <dbReference type="Proteomes" id="UP001373714"/>
    </source>
</evidence>
<organism evidence="3 4">
    <name type="scientific">Orbilia blumenaviensis</name>
    <dbReference type="NCBI Taxonomy" id="1796055"/>
    <lineage>
        <taxon>Eukaryota</taxon>
        <taxon>Fungi</taxon>
        <taxon>Dikarya</taxon>
        <taxon>Ascomycota</taxon>
        <taxon>Pezizomycotina</taxon>
        <taxon>Orbiliomycetes</taxon>
        <taxon>Orbiliales</taxon>
        <taxon>Orbiliaceae</taxon>
        <taxon>Orbilia</taxon>
    </lineage>
</organism>
<dbReference type="Pfam" id="PF12937">
    <property type="entry name" value="F-box-like"/>
    <property type="match status" value="1"/>
</dbReference>